<keyword evidence="1" id="KW-1133">Transmembrane helix</keyword>
<accession>A0A0D7X0Z6</accession>
<feature type="transmembrane region" description="Helical" evidence="1">
    <location>
        <begin position="91"/>
        <end position="112"/>
    </location>
</feature>
<feature type="transmembrane region" description="Helical" evidence="1">
    <location>
        <begin position="132"/>
        <end position="151"/>
    </location>
</feature>
<keyword evidence="1" id="KW-0472">Membrane</keyword>
<dbReference type="OrthoDB" id="2659766at2"/>
<name>A0A0D7X0Z6_9BACL</name>
<feature type="transmembrane region" description="Helical" evidence="1">
    <location>
        <begin position="23"/>
        <end position="44"/>
    </location>
</feature>
<comment type="caution">
    <text evidence="2">The sequence shown here is derived from an EMBL/GenBank/DDBJ whole genome shotgun (WGS) entry which is preliminary data.</text>
</comment>
<organism evidence="2 3">
    <name type="scientific">Paenibacillus terrae</name>
    <dbReference type="NCBI Taxonomy" id="159743"/>
    <lineage>
        <taxon>Bacteria</taxon>
        <taxon>Bacillati</taxon>
        <taxon>Bacillota</taxon>
        <taxon>Bacilli</taxon>
        <taxon>Bacillales</taxon>
        <taxon>Paenibacillaceae</taxon>
        <taxon>Paenibacillus</taxon>
    </lineage>
</organism>
<proteinExistence type="predicted"/>
<dbReference type="PATRIC" id="fig|159743.3.peg.3087"/>
<feature type="transmembrane region" description="Helical" evidence="1">
    <location>
        <begin position="64"/>
        <end position="84"/>
    </location>
</feature>
<sequence length="185" mass="20696">MSDLYTKKEVEDYVTNVVFERPLGVSIAAILLIFNGALLLVTQLLTLNALNEASTLVGICRGMFQGFIALLGLSGATAGVGMLFGKKWAWWLAVFYFTYETMRYACAILFIPDVPPMLGGVHLSPALYYVKYGMRIVWNLLFMVFMCRSTVTGFFQTSGINKWKACILLFLINGVMVGIGWWLMN</sequence>
<feature type="transmembrane region" description="Helical" evidence="1">
    <location>
        <begin position="163"/>
        <end position="184"/>
    </location>
</feature>
<dbReference type="Proteomes" id="UP000032534">
    <property type="component" value="Unassembled WGS sequence"/>
</dbReference>
<keyword evidence="1" id="KW-0812">Transmembrane</keyword>
<evidence type="ECO:0000313" key="3">
    <source>
        <dbReference type="Proteomes" id="UP000032534"/>
    </source>
</evidence>
<dbReference type="AlphaFoldDB" id="A0A0D7X0Z6"/>
<dbReference type="EMBL" id="JTHP01000025">
    <property type="protein sequence ID" value="KJD45080.1"/>
    <property type="molecule type" value="Genomic_DNA"/>
</dbReference>
<evidence type="ECO:0000256" key="1">
    <source>
        <dbReference type="SAM" id="Phobius"/>
    </source>
</evidence>
<reference evidence="2 3" key="1">
    <citation type="submission" date="2014-11" db="EMBL/GenBank/DDBJ databases">
        <title>Draft Genome Sequences of Paenibacillus polymyxa NRRL B-30509 and Paenibacillus terrae NRRL B-30644, Strains from a Poultry Environment that Produce Tridecaptin A and Paenicidins.</title>
        <authorList>
            <person name="van Belkum M.J."/>
            <person name="Lohans C.T."/>
            <person name="Vederas J.C."/>
        </authorList>
    </citation>
    <scope>NUCLEOTIDE SEQUENCE [LARGE SCALE GENOMIC DNA]</scope>
    <source>
        <strain evidence="2 3">NRRL B-30644</strain>
    </source>
</reference>
<evidence type="ECO:0000313" key="2">
    <source>
        <dbReference type="EMBL" id="KJD45080.1"/>
    </source>
</evidence>
<keyword evidence="3" id="KW-1185">Reference proteome</keyword>
<dbReference type="RefSeq" id="WP_044646696.1">
    <property type="nucleotide sequence ID" value="NZ_JTHP01000025.1"/>
</dbReference>
<protein>
    <submittedName>
        <fullName evidence="2">Uncharacterized protein</fullName>
    </submittedName>
</protein>
<gene>
    <name evidence="2" type="ORF">QD47_13900</name>
</gene>